<protein>
    <recommendedName>
        <fullName evidence="3">Glycosyltransferase 2-like domain-containing protein</fullName>
    </recommendedName>
</protein>
<reference evidence="1 2" key="1">
    <citation type="submission" date="2015-03" db="EMBL/GenBank/DDBJ databases">
        <authorList>
            <person name="Hassan Y.I."/>
            <person name="Lepp D."/>
            <person name="Li X.-Z."/>
            <person name="Zhou T."/>
        </authorList>
    </citation>
    <scope>NUCLEOTIDE SEQUENCE [LARGE SCALE GENOMIC DNA]</scope>
    <source>
        <strain evidence="1 2">BD-c194</strain>
    </source>
</reference>
<accession>A0A0F5FRL1</accession>
<proteinExistence type="predicted"/>
<keyword evidence="2" id="KW-1185">Reference proteome</keyword>
<dbReference type="Proteomes" id="UP000033632">
    <property type="component" value="Unassembled WGS sequence"/>
</dbReference>
<name>A0A0F5FRL1_9HYPH</name>
<evidence type="ECO:0000313" key="2">
    <source>
        <dbReference type="Proteomes" id="UP000033632"/>
    </source>
</evidence>
<evidence type="ECO:0008006" key="3">
    <source>
        <dbReference type="Google" id="ProtNLM"/>
    </source>
</evidence>
<dbReference type="PATRIC" id="fig|443610.3.peg.1042"/>
<comment type="caution">
    <text evidence="1">The sequence shown here is derived from an EMBL/GenBank/DDBJ whole genome shotgun (WGS) entry which is preliminary data.</text>
</comment>
<gene>
    <name evidence="1" type="ORF">VE25_13995</name>
</gene>
<dbReference type="EMBL" id="JZEX01000121">
    <property type="protein sequence ID" value="KKB11200.1"/>
    <property type="molecule type" value="Genomic_DNA"/>
</dbReference>
<dbReference type="STRING" id="443610.VE25_13995"/>
<dbReference type="AlphaFoldDB" id="A0A0F5FRL1"/>
<evidence type="ECO:0000313" key="1">
    <source>
        <dbReference type="EMBL" id="KKB11200.1"/>
    </source>
</evidence>
<organism evidence="1 2">
    <name type="scientific">Devosia geojensis</name>
    <dbReference type="NCBI Taxonomy" id="443610"/>
    <lineage>
        <taxon>Bacteria</taxon>
        <taxon>Pseudomonadati</taxon>
        <taxon>Pseudomonadota</taxon>
        <taxon>Alphaproteobacteria</taxon>
        <taxon>Hyphomicrobiales</taxon>
        <taxon>Devosiaceae</taxon>
        <taxon>Devosia</taxon>
    </lineage>
</organism>
<sequence length="250" mass="27704">MPFVPATDVTLSSAVHDPRGRLVPAIERLAPALKATFSHVALNISDATAPDVVTAARSLLDAEIIFHPAGEAMIGCRRRDAVRLGLRSDAVLYSDPDHLLRWIEFGPDNLRGILTGHAAIDFLVIGRSAQALSAEPRRLRETERLVNHIHTLITGERWDLMFAVRRMSKNAAALIVEHGKVDTLANDVEWPLLAREAGLNVGYAESDALFYRTIEEFGAPADTGDEEPLQWIRRMEFAAQHASAMRRFLK</sequence>